<reference evidence="8" key="1">
    <citation type="submission" date="2019-10" db="EMBL/GenBank/DDBJ databases">
        <title>Nonomuraea sp. nov., isolated from Phyllanthus amarus.</title>
        <authorList>
            <person name="Klykleung N."/>
            <person name="Tanasupawat S."/>
        </authorList>
    </citation>
    <scope>NUCLEOTIDE SEQUENCE [LARGE SCALE GENOMIC DNA]</scope>
    <source>
        <strain evidence="8">3MP-10</strain>
    </source>
</reference>
<feature type="transmembrane region" description="Helical" evidence="6">
    <location>
        <begin position="171"/>
        <end position="200"/>
    </location>
</feature>
<proteinExistence type="predicted"/>
<comment type="caution">
    <text evidence="8">The sequence shown here is derived from an EMBL/GenBank/DDBJ whole genome shotgun (WGS) entry which is preliminary data.</text>
</comment>
<dbReference type="GO" id="GO:0005886">
    <property type="term" value="C:plasma membrane"/>
    <property type="evidence" value="ECO:0007669"/>
    <property type="project" value="UniProtKB-SubCell"/>
</dbReference>
<dbReference type="RefSeq" id="WP_139669610.1">
    <property type="nucleotide sequence ID" value="NZ_VDLY02000011.1"/>
</dbReference>
<dbReference type="Pfam" id="PF00482">
    <property type="entry name" value="T2SSF"/>
    <property type="match status" value="1"/>
</dbReference>
<keyword evidence="4 6" id="KW-1133">Transmembrane helix</keyword>
<keyword evidence="3 6" id="KW-0812">Transmembrane</keyword>
<organism evidence="8 9">
    <name type="scientific">Streptomyces mimosae</name>
    <dbReference type="NCBI Taxonomy" id="2586635"/>
    <lineage>
        <taxon>Bacteria</taxon>
        <taxon>Bacillati</taxon>
        <taxon>Actinomycetota</taxon>
        <taxon>Actinomycetes</taxon>
        <taxon>Kitasatosporales</taxon>
        <taxon>Streptomycetaceae</taxon>
        <taxon>Streptomyces</taxon>
    </lineage>
</organism>
<dbReference type="PANTHER" id="PTHR35007:SF3">
    <property type="entry name" value="POSSIBLE CONSERVED ALANINE RICH MEMBRANE PROTEIN"/>
    <property type="match status" value="1"/>
</dbReference>
<dbReference type="PANTHER" id="PTHR35007">
    <property type="entry name" value="INTEGRAL MEMBRANE PROTEIN-RELATED"/>
    <property type="match status" value="1"/>
</dbReference>
<evidence type="ECO:0000256" key="4">
    <source>
        <dbReference type="ARBA" id="ARBA00022989"/>
    </source>
</evidence>
<evidence type="ECO:0000256" key="1">
    <source>
        <dbReference type="ARBA" id="ARBA00004651"/>
    </source>
</evidence>
<accession>A0A5N6A8F9</accession>
<evidence type="ECO:0000313" key="9">
    <source>
        <dbReference type="Proteomes" id="UP000314251"/>
    </source>
</evidence>
<evidence type="ECO:0000259" key="7">
    <source>
        <dbReference type="Pfam" id="PF00482"/>
    </source>
</evidence>
<protein>
    <recommendedName>
        <fullName evidence="7">Type II secretion system protein GspF domain-containing protein</fullName>
    </recommendedName>
</protein>
<feature type="domain" description="Type II secretion system protein GspF" evidence="7">
    <location>
        <begin position="70"/>
        <end position="192"/>
    </location>
</feature>
<name>A0A5N6A8F9_9ACTN</name>
<dbReference type="InterPro" id="IPR018076">
    <property type="entry name" value="T2SS_GspF_dom"/>
</dbReference>
<gene>
    <name evidence="8" type="ORF">FH607_017505</name>
</gene>
<sequence length="204" mass="20867">MSGAAAVSWLSVGLWALVLPLAAREAATWLTARRRRAALCGRPSARPRPWVPRRGRGAPPAADASLPLATELLAACLAAGAEPGAAARAVGASVRGPVGEALERAAAELRLGGEPAVVWGRLGELPGAARLARRLESAGSNGVPVVRAFEVEAAEARARRRRAVEVGARRAAVLVAGPLGLCFLPAFLLIGVAPVLIALVGELI</sequence>
<comment type="subcellular location">
    <subcellularLocation>
        <location evidence="1">Cell membrane</location>
        <topology evidence="1">Multi-pass membrane protein</topology>
    </subcellularLocation>
</comment>
<evidence type="ECO:0000256" key="6">
    <source>
        <dbReference type="SAM" id="Phobius"/>
    </source>
</evidence>
<evidence type="ECO:0000313" key="8">
    <source>
        <dbReference type="EMBL" id="KAB8163748.1"/>
    </source>
</evidence>
<evidence type="ECO:0000256" key="2">
    <source>
        <dbReference type="ARBA" id="ARBA00022475"/>
    </source>
</evidence>
<keyword evidence="2" id="KW-1003">Cell membrane</keyword>
<dbReference type="Proteomes" id="UP000314251">
    <property type="component" value="Unassembled WGS sequence"/>
</dbReference>
<evidence type="ECO:0000256" key="5">
    <source>
        <dbReference type="ARBA" id="ARBA00023136"/>
    </source>
</evidence>
<dbReference type="AlphaFoldDB" id="A0A5N6A8F9"/>
<dbReference type="EMBL" id="VDLY02000011">
    <property type="protein sequence ID" value="KAB8163748.1"/>
    <property type="molecule type" value="Genomic_DNA"/>
</dbReference>
<keyword evidence="9" id="KW-1185">Reference proteome</keyword>
<evidence type="ECO:0000256" key="3">
    <source>
        <dbReference type="ARBA" id="ARBA00022692"/>
    </source>
</evidence>
<keyword evidence="5 6" id="KW-0472">Membrane</keyword>